<evidence type="ECO:0000256" key="1">
    <source>
        <dbReference type="ARBA" id="ARBA00023015"/>
    </source>
</evidence>
<dbReference type="InterPro" id="IPR001647">
    <property type="entry name" value="HTH_TetR"/>
</dbReference>
<feature type="DNA-binding region" description="H-T-H motif" evidence="4">
    <location>
        <begin position="18"/>
        <end position="37"/>
    </location>
</feature>
<dbReference type="Pfam" id="PF00440">
    <property type="entry name" value="TetR_N"/>
    <property type="match status" value="1"/>
</dbReference>
<dbReference type="InterPro" id="IPR050109">
    <property type="entry name" value="HTH-type_TetR-like_transc_reg"/>
</dbReference>
<feature type="domain" description="HTH tetR-type" evidence="5">
    <location>
        <begin position="1"/>
        <end position="55"/>
    </location>
</feature>
<organism evidence="6 7">
    <name type="scientific">Paractinoplanes bogorensis</name>
    <dbReference type="NCBI Taxonomy" id="1610840"/>
    <lineage>
        <taxon>Bacteria</taxon>
        <taxon>Bacillati</taxon>
        <taxon>Actinomycetota</taxon>
        <taxon>Actinomycetes</taxon>
        <taxon>Micromonosporales</taxon>
        <taxon>Micromonosporaceae</taxon>
        <taxon>Paractinoplanes</taxon>
    </lineage>
</organism>
<dbReference type="SUPFAM" id="SSF46689">
    <property type="entry name" value="Homeodomain-like"/>
    <property type="match status" value="1"/>
</dbReference>
<dbReference type="EMBL" id="JAHKKG010000002">
    <property type="protein sequence ID" value="MBU2663473.1"/>
    <property type="molecule type" value="Genomic_DNA"/>
</dbReference>
<evidence type="ECO:0000313" key="7">
    <source>
        <dbReference type="Proteomes" id="UP001519654"/>
    </source>
</evidence>
<name>A0ABS5YJ99_9ACTN</name>
<gene>
    <name evidence="6" type="ORF">KOI35_08150</name>
</gene>
<keyword evidence="7" id="KW-1185">Reference proteome</keyword>
<dbReference type="Pfam" id="PF13305">
    <property type="entry name" value="TetR_C_33"/>
    <property type="match status" value="1"/>
</dbReference>
<accession>A0ABS5YJ99</accession>
<dbReference type="Gene3D" id="1.10.10.60">
    <property type="entry name" value="Homeodomain-like"/>
    <property type="match status" value="1"/>
</dbReference>
<dbReference type="InterPro" id="IPR025996">
    <property type="entry name" value="MT1864/Rv1816-like_C"/>
</dbReference>
<dbReference type="InterPro" id="IPR036271">
    <property type="entry name" value="Tet_transcr_reg_TetR-rel_C_sf"/>
</dbReference>
<dbReference type="PANTHER" id="PTHR30055">
    <property type="entry name" value="HTH-TYPE TRANSCRIPTIONAL REGULATOR RUTR"/>
    <property type="match status" value="1"/>
</dbReference>
<dbReference type="Gene3D" id="1.10.357.10">
    <property type="entry name" value="Tetracycline Repressor, domain 2"/>
    <property type="match status" value="1"/>
</dbReference>
<evidence type="ECO:0000256" key="2">
    <source>
        <dbReference type="ARBA" id="ARBA00023125"/>
    </source>
</evidence>
<comment type="caution">
    <text evidence="6">The sequence shown here is derived from an EMBL/GenBank/DDBJ whole genome shotgun (WGS) entry which is preliminary data.</text>
</comment>
<protein>
    <submittedName>
        <fullName evidence="6">TetR/AcrR family transcriptional regulator</fullName>
    </submittedName>
</protein>
<dbReference type="PANTHER" id="PTHR30055:SF239">
    <property type="entry name" value="TRANSCRIPTIONAL REGULATORY PROTEIN"/>
    <property type="match status" value="1"/>
</dbReference>
<dbReference type="InterPro" id="IPR009057">
    <property type="entry name" value="Homeodomain-like_sf"/>
</dbReference>
<evidence type="ECO:0000313" key="6">
    <source>
        <dbReference type="EMBL" id="MBU2663473.1"/>
    </source>
</evidence>
<keyword evidence="2 4" id="KW-0238">DNA-binding</keyword>
<keyword evidence="1" id="KW-0805">Transcription regulation</keyword>
<dbReference type="SUPFAM" id="SSF48498">
    <property type="entry name" value="Tetracyclin repressor-like, C-terminal domain"/>
    <property type="match status" value="1"/>
</dbReference>
<sequence>MTLAAAGLADEVGLANVTMGALAERLGVRAPSLYKHIDSQADLNRRIALLVAEELGDQLRSALQGRSGRDALAAAAHTMRNYIIEHPGRYAATVRLAVTGPDDPLAIAGGRVLESLAAVLIGYDIDPADTVHALRLLRSLFHGFATIQAAGGFEMDTDVDESFNWIVDFIDRGLTTKPTYGRLT</sequence>
<reference evidence="6 7" key="1">
    <citation type="submission" date="2021-06" db="EMBL/GenBank/DDBJ databases">
        <title>Actinoplanes lichenicola sp. nov., and Actinoplanes ovalisporus sp. nov., isolated from lichen in Thailand.</title>
        <authorList>
            <person name="Saeng-In P."/>
            <person name="Kanchanasin P."/>
            <person name="Yuki M."/>
            <person name="Kudo T."/>
            <person name="Ohkuma M."/>
            <person name="Phongsopitanun W."/>
            <person name="Tanasupawat S."/>
        </authorList>
    </citation>
    <scope>NUCLEOTIDE SEQUENCE [LARGE SCALE GENOMIC DNA]</scope>
    <source>
        <strain evidence="6 7">NBRC 110975</strain>
    </source>
</reference>
<dbReference type="PROSITE" id="PS50977">
    <property type="entry name" value="HTH_TETR_2"/>
    <property type="match status" value="1"/>
</dbReference>
<evidence type="ECO:0000259" key="5">
    <source>
        <dbReference type="PROSITE" id="PS50977"/>
    </source>
</evidence>
<evidence type="ECO:0000256" key="3">
    <source>
        <dbReference type="ARBA" id="ARBA00023163"/>
    </source>
</evidence>
<keyword evidence="3" id="KW-0804">Transcription</keyword>
<proteinExistence type="predicted"/>
<evidence type="ECO:0000256" key="4">
    <source>
        <dbReference type="PROSITE-ProRule" id="PRU00335"/>
    </source>
</evidence>
<dbReference type="Proteomes" id="UP001519654">
    <property type="component" value="Unassembled WGS sequence"/>
</dbReference>